<dbReference type="EMBL" id="BSEV01000019">
    <property type="protein sequence ID" value="GLK12979.1"/>
    <property type="molecule type" value="Genomic_DNA"/>
</dbReference>
<proteinExistence type="predicted"/>
<dbReference type="AlphaFoldDB" id="A0A9W6I8M8"/>
<comment type="caution">
    <text evidence="1">The sequence shown here is derived from an EMBL/GenBank/DDBJ whole genome shotgun (WGS) entry which is preliminary data.</text>
</comment>
<dbReference type="Proteomes" id="UP001143474">
    <property type="component" value="Unassembled WGS sequence"/>
</dbReference>
<reference evidence="1" key="1">
    <citation type="journal article" date="2014" name="Int. J. Syst. Evol. Microbiol.">
        <title>Complete genome sequence of Corynebacterium casei LMG S-19264T (=DSM 44701T), isolated from a smear-ripened cheese.</title>
        <authorList>
            <consortium name="US DOE Joint Genome Institute (JGI-PGF)"/>
            <person name="Walter F."/>
            <person name="Albersmeier A."/>
            <person name="Kalinowski J."/>
            <person name="Ruckert C."/>
        </authorList>
    </citation>
    <scope>NUCLEOTIDE SEQUENCE</scope>
    <source>
        <strain evidence="1">VKM Ac-2007</strain>
    </source>
</reference>
<reference evidence="1" key="2">
    <citation type="submission" date="2023-01" db="EMBL/GenBank/DDBJ databases">
        <authorList>
            <person name="Sun Q."/>
            <person name="Evtushenko L."/>
        </authorList>
    </citation>
    <scope>NUCLEOTIDE SEQUENCE</scope>
    <source>
        <strain evidence="1">VKM Ac-2007</strain>
    </source>
</reference>
<evidence type="ECO:0000313" key="1">
    <source>
        <dbReference type="EMBL" id="GLK12979.1"/>
    </source>
</evidence>
<keyword evidence="2" id="KW-1185">Reference proteome</keyword>
<name>A0A9W6I8M8_9ACTN</name>
<sequence length="54" mass="5898">MALLTLADPFWTGLQEVLHTPGLPYVSDFTETEKILGVTATPVDEVLAEVLQRA</sequence>
<dbReference type="RefSeq" id="WP_271221281.1">
    <property type="nucleotide sequence ID" value="NZ_BAAAVD010000012.1"/>
</dbReference>
<gene>
    <name evidence="1" type="ORF">GCM10017600_63890</name>
</gene>
<accession>A0A9W6I8M8</accession>
<organism evidence="1 2">
    <name type="scientific">Streptosporangium carneum</name>
    <dbReference type="NCBI Taxonomy" id="47481"/>
    <lineage>
        <taxon>Bacteria</taxon>
        <taxon>Bacillati</taxon>
        <taxon>Actinomycetota</taxon>
        <taxon>Actinomycetes</taxon>
        <taxon>Streptosporangiales</taxon>
        <taxon>Streptosporangiaceae</taxon>
        <taxon>Streptosporangium</taxon>
    </lineage>
</organism>
<evidence type="ECO:0000313" key="2">
    <source>
        <dbReference type="Proteomes" id="UP001143474"/>
    </source>
</evidence>
<protein>
    <submittedName>
        <fullName evidence="1">Uncharacterized protein</fullName>
    </submittedName>
</protein>